<proteinExistence type="predicted"/>
<comment type="caution">
    <text evidence="1">The sequence shown here is derived from an EMBL/GenBank/DDBJ whole genome shotgun (WGS) entry which is preliminary data.</text>
</comment>
<sequence>MSNKVMIKNQLFQLIFKSYQLSVIRYQLSVTSYQLSMS</sequence>
<organism evidence="1 2">
    <name type="scientific">Crocosphaera watsonii WH 0401</name>
    <dbReference type="NCBI Taxonomy" id="555881"/>
    <lineage>
        <taxon>Bacteria</taxon>
        <taxon>Bacillati</taxon>
        <taxon>Cyanobacteriota</taxon>
        <taxon>Cyanophyceae</taxon>
        <taxon>Oscillatoriophycideae</taxon>
        <taxon>Chroococcales</taxon>
        <taxon>Aphanothecaceae</taxon>
        <taxon>Crocosphaera</taxon>
    </lineage>
</organism>
<dbReference type="Proteomes" id="UP000018198">
    <property type="component" value="Unassembled WGS sequence"/>
</dbReference>
<reference evidence="1 2" key="2">
    <citation type="submission" date="2013-09" db="EMBL/GenBank/DDBJ databases">
        <title>Whole genome comparison of six Crocosphaera watsonii strains with differing phenotypes.</title>
        <authorList>
            <person name="Bench S.R."/>
            <person name="Heller P."/>
            <person name="Frank I."/>
            <person name="Arciniega M."/>
            <person name="Shilova I.N."/>
            <person name="Zehr J.P."/>
        </authorList>
    </citation>
    <scope>NUCLEOTIDE SEQUENCE [LARGE SCALE GENOMIC DNA]</scope>
    <source>
        <strain evidence="1 2">WH 0401</strain>
    </source>
</reference>
<reference evidence="1 2" key="1">
    <citation type="submission" date="2013-01" db="EMBL/GenBank/DDBJ databases">
        <authorList>
            <person name="Bench S."/>
        </authorList>
    </citation>
    <scope>NUCLEOTIDE SEQUENCE [LARGE SCALE GENOMIC DNA]</scope>
    <source>
        <strain evidence="1 2">WH 0401</strain>
    </source>
</reference>
<evidence type="ECO:0000313" key="2">
    <source>
        <dbReference type="Proteomes" id="UP000018198"/>
    </source>
</evidence>
<gene>
    <name evidence="1" type="ORF">CWATWH0401_3085</name>
</gene>
<protein>
    <submittedName>
        <fullName evidence="1">Uncharacterized protein</fullName>
    </submittedName>
</protein>
<dbReference type="AlphaFoldDB" id="T2JDL5"/>
<dbReference type="EMBL" id="CAQM01000531">
    <property type="protein sequence ID" value="CCQ62592.1"/>
    <property type="molecule type" value="Genomic_DNA"/>
</dbReference>
<accession>T2JDL5</accession>
<name>T2JDL5_CROWT</name>
<evidence type="ECO:0000313" key="1">
    <source>
        <dbReference type="EMBL" id="CCQ62592.1"/>
    </source>
</evidence>